<evidence type="ECO:0000313" key="7">
    <source>
        <dbReference type="Proteomes" id="UP000215902"/>
    </source>
</evidence>
<evidence type="ECO:0000256" key="3">
    <source>
        <dbReference type="ARBA" id="ARBA00022801"/>
    </source>
</evidence>
<dbReference type="GO" id="GO:0019784">
    <property type="term" value="F:deNEDDylase activity"/>
    <property type="evidence" value="ECO:0007669"/>
    <property type="project" value="InterPro"/>
</dbReference>
<comment type="caution">
    <text evidence="6">The sequence shown here is derived from an EMBL/GenBank/DDBJ whole genome shotgun (WGS) entry which is preliminary data.</text>
</comment>
<keyword evidence="3" id="KW-0378">Hydrolase</keyword>
<dbReference type="EMBL" id="NIVC01001917">
    <property type="protein sequence ID" value="PAA62596.1"/>
    <property type="molecule type" value="Genomic_DNA"/>
</dbReference>
<dbReference type="PANTHER" id="PTHR46468:SF1">
    <property type="entry name" value="SENTRIN-SPECIFIC PROTEASE 8"/>
    <property type="match status" value="1"/>
</dbReference>
<dbReference type="Gene3D" id="3.40.395.10">
    <property type="entry name" value="Adenoviral Proteinase, Chain A"/>
    <property type="match status" value="1"/>
</dbReference>
<evidence type="ECO:0000313" key="6">
    <source>
        <dbReference type="EMBL" id="PAA62596.1"/>
    </source>
</evidence>
<dbReference type="Pfam" id="PF02902">
    <property type="entry name" value="Peptidase_C48"/>
    <property type="match status" value="1"/>
</dbReference>
<evidence type="ECO:0000259" key="5">
    <source>
        <dbReference type="PROSITE" id="PS50600"/>
    </source>
</evidence>
<dbReference type="Proteomes" id="UP000215902">
    <property type="component" value="Unassembled WGS sequence"/>
</dbReference>
<dbReference type="GO" id="GO:0000338">
    <property type="term" value="P:protein deneddylation"/>
    <property type="evidence" value="ECO:0007669"/>
    <property type="project" value="TreeGrafter"/>
</dbReference>
<comment type="similarity">
    <text evidence="1">Belongs to the peptidase C48 family.</text>
</comment>
<protein>
    <recommendedName>
        <fullName evidence="5">Ubiquitin-like protease family profile domain-containing protein</fullName>
    </recommendedName>
</protein>
<dbReference type="PANTHER" id="PTHR46468">
    <property type="entry name" value="SENTRIN-SPECIFIC PROTEASE 8"/>
    <property type="match status" value="1"/>
</dbReference>
<dbReference type="PROSITE" id="PS50600">
    <property type="entry name" value="ULP_PROTEASE"/>
    <property type="match status" value="1"/>
</dbReference>
<name>A0A267EMB8_9PLAT</name>
<evidence type="ECO:0000256" key="4">
    <source>
        <dbReference type="ARBA" id="ARBA00022807"/>
    </source>
</evidence>
<dbReference type="GO" id="GO:0008234">
    <property type="term" value="F:cysteine-type peptidase activity"/>
    <property type="evidence" value="ECO:0007669"/>
    <property type="project" value="UniProtKB-KW"/>
</dbReference>
<evidence type="ECO:0000256" key="1">
    <source>
        <dbReference type="ARBA" id="ARBA00005234"/>
    </source>
</evidence>
<dbReference type="STRING" id="282301.A0A267EMB8"/>
<proteinExistence type="inferred from homology"/>
<evidence type="ECO:0000256" key="2">
    <source>
        <dbReference type="ARBA" id="ARBA00022670"/>
    </source>
</evidence>
<dbReference type="OrthoDB" id="5065855at2759"/>
<sequence>DTLVTQSDYDTLHDGMWLNDNIISFALEYIDRTKCRGSSNGTQRITLLDPTVCQAVKLTGQAVELLAQRDLRASAGSSNTRGLLGVVSDSDSPDQPGGTHWSLLAIRYVANCNATNGACRIVDALHFDSLSGNNRHSAADLAAALHPALCDCPIALPTVREAAGCARQANSSDCGAFVLLYAEQLVDASSPDDWPLMSAGGDGRASEAVRELRARYRRLIEQLAADRPVYKD</sequence>
<organism evidence="6 7">
    <name type="scientific">Macrostomum lignano</name>
    <dbReference type="NCBI Taxonomy" id="282301"/>
    <lineage>
        <taxon>Eukaryota</taxon>
        <taxon>Metazoa</taxon>
        <taxon>Spiralia</taxon>
        <taxon>Lophotrochozoa</taxon>
        <taxon>Platyhelminthes</taxon>
        <taxon>Rhabditophora</taxon>
        <taxon>Macrostomorpha</taxon>
        <taxon>Macrostomida</taxon>
        <taxon>Macrostomidae</taxon>
        <taxon>Macrostomum</taxon>
    </lineage>
</organism>
<dbReference type="AlphaFoldDB" id="A0A267EMB8"/>
<dbReference type="GO" id="GO:0006508">
    <property type="term" value="P:proteolysis"/>
    <property type="evidence" value="ECO:0007669"/>
    <property type="project" value="UniProtKB-KW"/>
</dbReference>
<dbReference type="SUPFAM" id="SSF54001">
    <property type="entry name" value="Cysteine proteinases"/>
    <property type="match status" value="1"/>
</dbReference>
<dbReference type="InterPro" id="IPR003653">
    <property type="entry name" value="Peptidase_C48_C"/>
</dbReference>
<dbReference type="InterPro" id="IPR038765">
    <property type="entry name" value="Papain-like_cys_pep_sf"/>
</dbReference>
<keyword evidence="7" id="KW-1185">Reference proteome</keyword>
<dbReference type="InterPro" id="IPR044613">
    <property type="entry name" value="Nep1/2-like"/>
</dbReference>
<feature type="domain" description="Ubiquitin-like protease family profile" evidence="5">
    <location>
        <begin position="2"/>
        <end position="185"/>
    </location>
</feature>
<accession>A0A267EMB8</accession>
<gene>
    <name evidence="6" type="ORF">BOX15_Mlig000642g3</name>
</gene>
<reference evidence="6 7" key="1">
    <citation type="submission" date="2017-06" db="EMBL/GenBank/DDBJ databases">
        <title>A platform for efficient transgenesis in Macrostomum lignano, a flatworm model organism for stem cell research.</title>
        <authorList>
            <person name="Berezikov E."/>
        </authorList>
    </citation>
    <scope>NUCLEOTIDE SEQUENCE [LARGE SCALE GENOMIC DNA]</scope>
    <source>
        <strain evidence="6">DV1</strain>
        <tissue evidence="6">Whole organism</tissue>
    </source>
</reference>
<keyword evidence="2" id="KW-0645">Protease</keyword>
<feature type="non-terminal residue" evidence="6">
    <location>
        <position position="1"/>
    </location>
</feature>
<keyword evidence="4" id="KW-0788">Thiol protease</keyword>